<evidence type="ECO:0000256" key="1">
    <source>
        <dbReference type="SAM" id="MobiDB-lite"/>
    </source>
</evidence>
<feature type="region of interest" description="Disordered" evidence="1">
    <location>
        <begin position="238"/>
        <end position="315"/>
    </location>
</feature>
<feature type="compositionally biased region" description="Basic and acidic residues" evidence="1">
    <location>
        <begin position="303"/>
        <end position="315"/>
    </location>
</feature>
<feature type="compositionally biased region" description="Basic and acidic residues" evidence="1">
    <location>
        <begin position="130"/>
        <end position="147"/>
    </location>
</feature>
<dbReference type="EMBL" id="CAJOBE010005340">
    <property type="protein sequence ID" value="CAF3969228.1"/>
    <property type="molecule type" value="Genomic_DNA"/>
</dbReference>
<comment type="caution">
    <text evidence="5">The sequence shown here is derived from an EMBL/GenBank/DDBJ whole genome shotgun (WGS) entry which is preliminary data.</text>
</comment>
<feature type="compositionally biased region" description="Basic and acidic residues" evidence="1">
    <location>
        <begin position="103"/>
        <end position="113"/>
    </location>
</feature>
<accession>A0A815P020</accession>
<dbReference type="EMBL" id="CAJNOT010000643">
    <property type="protein sequence ID" value="CAF1043386.1"/>
    <property type="molecule type" value="Genomic_DNA"/>
</dbReference>
<dbReference type="Proteomes" id="UP000663889">
    <property type="component" value="Unassembled WGS sequence"/>
</dbReference>
<dbReference type="EMBL" id="CAJOAX010000159">
    <property type="protein sequence ID" value="CAF3525842.1"/>
    <property type="molecule type" value="Genomic_DNA"/>
</dbReference>
<dbReference type="Proteomes" id="UP000663836">
    <property type="component" value="Unassembled WGS sequence"/>
</dbReference>
<name>A0A815P020_9BILA</name>
<organism evidence="5 12">
    <name type="scientific">Rotaria sordida</name>
    <dbReference type="NCBI Taxonomy" id="392033"/>
    <lineage>
        <taxon>Eukaryota</taxon>
        <taxon>Metazoa</taxon>
        <taxon>Spiralia</taxon>
        <taxon>Gnathifera</taxon>
        <taxon>Rotifera</taxon>
        <taxon>Eurotatoria</taxon>
        <taxon>Bdelloidea</taxon>
        <taxon>Philodinida</taxon>
        <taxon>Philodinidae</taxon>
        <taxon>Rotaria</taxon>
    </lineage>
</organism>
<feature type="region of interest" description="Disordered" evidence="1">
    <location>
        <begin position="69"/>
        <end position="91"/>
    </location>
</feature>
<reference evidence="5" key="1">
    <citation type="submission" date="2021-02" db="EMBL/GenBank/DDBJ databases">
        <authorList>
            <person name="Nowell W R."/>
        </authorList>
    </citation>
    <scope>NUCLEOTIDE SEQUENCE</scope>
</reference>
<evidence type="ECO:0000313" key="6">
    <source>
        <dbReference type="EMBL" id="CAF1454954.1"/>
    </source>
</evidence>
<evidence type="ECO:0000313" key="5">
    <source>
        <dbReference type="EMBL" id="CAF1442621.1"/>
    </source>
</evidence>
<evidence type="ECO:0000313" key="9">
    <source>
        <dbReference type="EMBL" id="CAF3618715.1"/>
    </source>
</evidence>
<dbReference type="EMBL" id="CAJOBD010000226">
    <property type="protein sequence ID" value="CAF3618715.1"/>
    <property type="molecule type" value="Genomic_DNA"/>
</dbReference>
<evidence type="ECO:0000313" key="11">
    <source>
        <dbReference type="Proteomes" id="UP000663870"/>
    </source>
</evidence>
<dbReference type="EMBL" id="CAJNOU010004464">
    <property type="protein sequence ID" value="CAF1442621.1"/>
    <property type="molecule type" value="Genomic_DNA"/>
</dbReference>
<dbReference type="Proteomes" id="UP000663882">
    <property type="component" value="Unassembled WGS sequence"/>
</dbReference>
<dbReference type="EMBL" id="CAJNOL010002049">
    <property type="protein sequence ID" value="CAF1454954.1"/>
    <property type="molecule type" value="Genomic_DNA"/>
</dbReference>
<evidence type="ECO:0000313" key="8">
    <source>
        <dbReference type="EMBL" id="CAF3525842.1"/>
    </source>
</evidence>
<feature type="region of interest" description="Disordered" evidence="1">
    <location>
        <begin position="103"/>
        <end position="203"/>
    </location>
</feature>
<evidence type="ECO:0000313" key="7">
    <source>
        <dbReference type="EMBL" id="CAF1458929.1"/>
    </source>
</evidence>
<dbReference type="EMBL" id="CAJNOH010000423">
    <property type="protein sequence ID" value="CAF1035453.1"/>
    <property type="molecule type" value="Genomic_DNA"/>
</dbReference>
<sequence>MVRLLSRCIPIICMPRKKRQSLPICEQELAGTKHHQEEINKLFVRRVESIRVTQKGAIFKRFPLQTINDRHQQHKKTKSKTALNNSGKIIKPDDTEFDCETHISDRQTNEKNRMKSKKKSSSSSSSIKQKSKENHSSHSPTHLEKLFNKTKKIKESSPTPSSNINITEENHNDTISSISSSISSEWSTSTYPDTHSSEKSKDLINSNQRRQSMPMSNLINQNHEIIKHQSCLGSFSLDKEHHPRQTSTSLRTNTSLLKIKNSKTNSSPSQQTKRNEIKSPAKSKQVLQNVRKMINDQSIQEQHFNDTRQRESVRL</sequence>
<dbReference type="Proteomes" id="UP000663854">
    <property type="component" value="Unassembled WGS sequence"/>
</dbReference>
<feature type="compositionally biased region" description="Low complexity" evidence="1">
    <location>
        <begin position="174"/>
        <end position="190"/>
    </location>
</feature>
<evidence type="ECO:0000313" key="10">
    <source>
        <dbReference type="EMBL" id="CAF3969228.1"/>
    </source>
</evidence>
<dbReference type="Proteomes" id="UP000663874">
    <property type="component" value="Unassembled WGS sequence"/>
</dbReference>
<dbReference type="OrthoDB" id="10046625at2759"/>
<feature type="compositionally biased region" description="Polar residues" evidence="1">
    <location>
        <begin position="156"/>
        <end position="167"/>
    </location>
</feature>
<proteinExistence type="predicted"/>
<gene>
    <name evidence="10" type="ORF">FNK824_LOCUS24232</name>
    <name evidence="9" type="ORF">JBS370_LOCUS4668</name>
    <name evidence="6" type="ORF">JXQ802_LOCUS37828</name>
    <name evidence="7" type="ORF">JXQ802_LOCUS38053</name>
    <name evidence="8" type="ORF">OTI717_LOCUS3054</name>
    <name evidence="2" type="ORF">PYM288_LOCUS16365</name>
    <name evidence="4" type="ORF">RFH988_LOCUS19710</name>
    <name evidence="5" type="ORF">SEV965_LOCUS33304</name>
    <name evidence="3" type="ORF">ZHD862_LOCUS14666</name>
</gene>
<feature type="compositionally biased region" description="Low complexity" evidence="1">
    <location>
        <begin position="246"/>
        <end position="257"/>
    </location>
</feature>
<evidence type="ECO:0000313" key="2">
    <source>
        <dbReference type="EMBL" id="CAF1035453.1"/>
    </source>
</evidence>
<keyword evidence="11" id="KW-1185">Reference proteome</keyword>
<feature type="compositionally biased region" description="Polar residues" evidence="1">
    <location>
        <begin position="262"/>
        <end position="272"/>
    </location>
</feature>
<dbReference type="Proteomes" id="UP000663864">
    <property type="component" value="Unassembled WGS sequence"/>
</dbReference>
<evidence type="ECO:0000313" key="4">
    <source>
        <dbReference type="EMBL" id="CAF1108596.1"/>
    </source>
</evidence>
<dbReference type="AlphaFoldDB" id="A0A815P020"/>
<dbReference type="EMBL" id="CAJNOO010001171">
    <property type="protein sequence ID" value="CAF1108596.1"/>
    <property type="molecule type" value="Genomic_DNA"/>
</dbReference>
<dbReference type="EMBL" id="CAJNOL010002080">
    <property type="protein sequence ID" value="CAF1458929.1"/>
    <property type="molecule type" value="Genomic_DNA"/>
</dbReference>
<evidence type="ECO:0000313" key="3">
    <source>
        <dbReference type="EMBL" id="CAF1043386.1"/>
    </source>
</evidence>
<evidence type="ECO:0000313" key="12">
    <source>
        <dbReference type="Proteomes" id="UP000663889"/>
    </source>
</evidence>
<dbReference type="Proteomes" id="UP000663823">
    <property type="component" value="Unassembled WGS sequence"/>
</dbReference>
<dbReference type="Proteomes" id="UP000663870">
    <property type="component" value="Unassembled WGS sequence"/>
</dbReference>
<protein>
    <submittedName>
        <fullName evidence="5">Uncharacterized protein</fullName>
    </submittedName>
</protein>